<dbReference type="PANTHER" id="PTHR42729:SF1">
    <property type="entry name" value="OLIGO_DIPEPTIDE TRANSPORT, PERMEASE PROTEIN (DPPC-2)"/>
    <property type="match status" value="1"/>
</dbReference>
<dbReference type="PANTHER" id="PTHR42729">
    <property type="entry name" value="OLIGO/DIPEPTIDE TRANSPORT, PERMEASE PROTEIN (DPPC-2)"/>
    <property type="match status" value="1"/>
</dbReference>
<organism evidence="7">
    <name type="scientific">Candidatus Caldatribacterium saccharofermentans</name>
    <dbReference type="NCBI Taxonomy" id="1454753"/>
    <lineage>
        <taxon>Bacteria</taxon>
        <taxon>Pseudomonadati</taxon>
        <taxon>Atribacterota</taxon>
        <taxon>Atribacteria</taxon>
        <taxon>Atribacterales</taxon>
        <taxon>Candidatus Caldatribacteriaceae</taxon>
        <taxon>Candidatus Caldatribacterium</taxon>
    </lineage>
</organism>
<evidence type="ECO:0000256" key="5">
    <source>
        <dbReference type="RuleBase" id="RU363032"/>
    </source>
</evidence>
<feature type="transmembrane region" description="Helical" evidence="5">
    <location>
        <begin position="109"/>
        <end position="129"/>
    </location>
</feature>
<dbReference type="GO" id="GO:0055085">
    <property type="term" value="P:transmembrane transport"/>
    <property type="evidence" value="ECO:0007669"/>
    <property type="project" value="InterPro"/>
</dbReference>
<evidence type="ECO:0000313" key="7">
    <source>
        <dbReference type="EMBL" id="HGY39202.1"/>
    </source>
</evidence>
<keyword evidence="2 5" id="KW-0812">Transmembrane</keyword>
<proteinExistence type="inferred from homology"/>
<sequence>MLGELFADRKFTASLSVLLFLVALAILSFFAPYDPTRWLQVPRNQPPSWTYILGTNSKGQDVFWEATFAVRNSLAIALIAGVISRVIAVLIGLVAGYRGGTTDRILMSVSDGMLVIPLFLVLVLLASLLRGRMNLASLGLLLALFGWPWDARTIRSQILSLREREFTYTAILSGMRTLRLVIREYFPFVTPLVLSTLIGNMAWAISLEVTLAILGLTNLDIPTLGTSLHWAMSYQALLLGYWWWIFTPVALTILLVSGLYWFSLSLSEYLDPRTRVQRTGARPQ</sequence>
<dbReference type="InterPro" id="IPR035906">
    <property type="entry name" value="MetI-like_sf"/>
</dbReference>
<keyword evidence="5" id="KW-0813">Transport</keyword>
<feature type="transmembrane region" description="Helical" evidence="5">
    <location>
        <begin position="185"/>
        <end position="205"/>
    </location>
</feature>
<evidence type="ECO:0000256" key="3">
    <source>
        <dbReference type="ARBA" id="ARBA00022989"/>
    </source>
</evidence>
<evidence type="ECO:0000256" key="2">
    <source>
        <dbReference type="ARBA" id="ARBA00022692"/>
    </source>
</evidence>
<dbReference type="PROSITE" id="PS50928">
    <property type="entry name" value="ABC_TM1"/>
    <property type="match status" value="1"/>
</dbReference>
<protein>
    <submittedName>
        <fullName evidence="7">ABC transporter permease</fullName>
    </submittedName>
</protein>
<dbReference type="SUPFAM" id="SSF161098">
    <property type="entry name" value="MetI-like"/>
    <property type="match status" value="1"/>
</dbReference>
<keyword evidence="4 5" id="KW-0472">Membrane</keyword>
<dbReference type="AlphaFoldDB" id="A0A7V4TG35"/>
<comment type="subcellular location">
    <subcellularLocation>
        <location evidence="1 5">Cell membrane</location>
        <topology evidence="1 5">Multi-pass membrane protein</topology>
    </subcellularLocation>
</comment>
<feature type="transmembrane region" description="Helical" evidence="5">
    <location>
        <begin position="241"/>
        <end position="262"/>
    </location>
</feature>
<dbReference type="Gene3D" id="1.10.3720.10">
    <property type="entry name" value="MetI-like"/>
    <property type="match status" value="1"/>
</dbReference>
<feature type="transmembrane region" description="Helical" evidence="5">
    <location>
        <begin position="12"/>
        <end position="33"/>
    </location>
</feature>
<comment type="caution">
    <text evidence="7">The sequence shown here is derived from an EMBL/GenBank/DDBJ whole genome shotgun (WGS) entry which is preliminary data.</text>
</comment>
<evidence type="ECO:0000259" key="6">
    <source>
        <dbReference type="PROSITE" id="PS50928"/>
    </source>
</evidence>
<dbReference type="GO" id="GO:0005886">
    <property type="term" value="C:plasma membrane"/>
    <property type="evidence" value="ECO:0007669"/>
    <property type="project" value="UniProtKB-SubCell"/>
</dbReference>
<evidence type="ECO:0000256" key="1">
    <source>
        <dbReference type="ARBA" id="ARBA00004651"/>
    </source>
</evidence>
<reference evidence="7" key="1">
    <citation type="journal article" date="2020" name="mSystems">
        <title>Genome- and Community-Level Interaction Insights into Carbon Utilization and Element Cycling Functions of Hydrothermarchaeota in Hydrothermal Sediment.</title>
        <authorList>
            <person name="Zhou Z."/>
            <person name="Liu Y."/>
            <person name="Xu W."/>
            <person name="Pan J."/>
            <person name="Luo Z.H."/>
            <person name="Li M."/>
        </authorList>
    </citation>
    <scope>NUCLEOTIDE SEQUENCE [LARGE SCALE GENOMIC DNA]</scope>
    <source>
        <strain evidence="7">SpSt-82</strain>
    </source>
</reference>
<feature type="transmembrane region" description="Helical" evidence="5">
    <location>
        <begin position="74"/>
        <end position="97"/>
    </location>
</feature>
<dbReference type="EMBL" id="DTIY01000034">
    <property type="protein sequence ID" value="HGY39202.1"/>
    <property type="molecule type" value="Genomic_DNA"/>
</dbReference>
<gene>
    <name evidence="7" type="ORF">ENW11_05285</name>
</gene>
<comment type="similarity">
    <text evidence="5">Belongs to the binding-protein-dependent transport system permease family.</text>
</comment>
<accession>A0A7V4TG35</accession>
<keyword evidence="3 5" id="KW-1133">Transmembrane helix</keyword>
<dbReference type="Pfam" id="PF00528">
    <property type="entry name" value="BPD_transp_1"/>
    <property type="match status" value="1"/>
</dbReference>
<feature type="domain" description="ABC transmembrane type-1" evidence="6">
    <location>
        <begin position="70"/>
        <end position="264"/>
    </location>
</feature>
<name>A0A7V4TG35_9BACT</name>
<dbReference type="InterPro" id="IPR000515">
    <property type="entry name" value="MetI-like"/>
</dbReference>
<evidence type="ECO:0000256" key="4">
    <source>
        <dbReference type="ARBA" id="ARBA00023136"/>
    </source>
</evidence>